<dbReference type="PANTHER" id="PTHR12789">
    <property type="entry name" value="DENSITY-REGULATED PROTEIN HOMOLOG"/>
    <property type="match status" value="1"/>
</dbReference>
<organism evidence="5 6">
    <name type="scientific">Desulfosalsimonas propionicica</name>
    <dbReference type="NCBI Taxonomy" id="332175"/>
    <lineage>
        <taxon>Bacteria</taxon>
        <taxon>Pseudomonadati</taxon>
        <taxon>Thermodesulfobacteriota</taxon>
        <taxon>Desulfobacteria</taxon>
        <taxon>Desulfobacterales</taxon>
        <taxon>Desulfosalsimonadaceae</taxon>
        <taxon>Desulfosalsimonas</taxon>
    </lineage>
</organism>
<dbReference type="NCBIfam" id="TIGR01158">
    <property type="entry name" value="SUI1_rel"/>
    <property type="match status" value="1"/>
</dbReference>
<gene>
    <name evidence="5" type="ORF">HNR65_000003</name>
</gene>
<dbReference type="InterPro" id="IPR050318">
    <property type="entry name" value="DENR/SUI1_TIF"/>
</dbReference>
<sequence>MTHSSDNNSRLVYSTEKGRICQKCGKPQDACQCRKKTAASPGDGIVRIKRETKGRKGKGVTLITGTGLDPEALKQLAKQLKARCGSGGTVKNGQIEIQGDHREMLAEELKKEGFAVKRAGG</sequence>
<keyword evidence="5" id="KW-0396">Initiation factor</keyword>
<keyword evidence="3" id="KW-0648">Protein biosynthesis</keyword>
<dbReference type="SUPFAM" id="SSF55159">
    <property type="entry name" value="eIF1-like"/>
    <property type="match status" value="1"/>
</dbReference>
<dbReference type="GO" id="GO:0001731">
    <property type="term" value="P:formation of translation preinitiation complex"/>
    <property type="evidence" value="ECO:0007669"/>
    <property type="project" value="TreeGrafter"/>
</dbReference>
<name>A0A7W0HJ47_9BACT</name>
<evidence type="ECO:0000256" key="1">
    <source>
        <dbReference type="ARBA" id="ARBA00005422"/>
    </source>
</evidence>
<dbReference type="PANTHER" id="PTHR12789:SF0">
    <property type="entry name" value="DENSITY-REGULATED PROTEIN"/>
    <property type="match status" value="1"/>
</dbReference>
<dbReference type="GO" id="GO:0002188">
    <property type="term" value="P:translation reinitiation"/>
    <property type="evidence" value="ECO:0007669"/>
    <property type="project" value="TreeGrafter"/>
</dbReference>
<dbReference type="RefSeq" id="WP_181549402.1">
    <property type="nucleotide sequence ID" value="NZ_JACDUS010000001.1"/>
</dbReference>
<proteinExistence type="inferred from homology"/>
<dbReference type="Proteomes" id="UP000525298">
    <property type="component" value="Unassembled WGS sequence"/>
</dbReference>
<dbReference type="InterPro" id="IPR036877">
    <property type="entry name" value="SUI1_dom_sf"/>
</dbReference>
<evidence type="ECO:0000313" key="5">
    <source>
        <dbReference type="EMBL" id="MBA2879696.1"/>
    </source>
</evidence>
<dbReference type="GO" id="GO:0006417">
    <property type="term" value="P:regulation of translation"/>
    <property type="evidence" value="ECO:0007669"/>
    <property type="project" value="UniProtKB-KW"/>
</dbReference>
<comment type="similarity">
    <text evidence="1">Belongs to the SUI1 family.</text>
</comment>
<accession>A0A7W0HJ47</accession>
<evidence type="ECO:0000313" key="6">
    <source>
        <dbReference type="Proteomes" id="UP000525298"/>
    </source>
</evidence>
<protein>
    <submittedName>
        <fullName evidence="5">Translation initiation factor 1</fullName>
    </submittedName>
</protein>
<reference evidence="5 6" key="1">
    <citation type="submission" date="2020-07" db="EMBL/GenBank/DDBJ databases">
        <title>Genomic Encyclopedia of Type Strains, Phase IV (KMG-IV): sequencing the most valuable type-strain genomes for metagenomic binning, comparative biology and taxonomic classification.</title>
        <authorList>
            <person name="Goeker M."/>
        </authorList>
    </citation>
    <scope>NUCLEOTIDE SEQUENCE [LARGE SCALE GENOMIC DNA]</scope>
    <source>
        <strain evidence="5 6">DSM 17721</strain>
    </source>
</reference>
<dbReference type="NCBIfam" id="NF005297">
    <property type="entry name" value="PRK06824.1"/>
    <property type="match status" value="1"/>
</dbReference>
<keyword evidence="2" id="KW-0810">Translation regulation</keyword>
<dbReference type="Gene3D" id="3.30.780.10">
    <property type="entry name" value="SUI1-like domain"/>
    <property type="match status" value="1"/>
</dbReference>
<dbReference type="GO" id="GO:0003743">
    <property type="term" value="F:translation initiation factor activity"/>
    <property type="evidence" value="ECO:0007669"/>
    <property type="project" value="UniProtKB-KW"/>
</dbReference>
<dbReference type="Pfam" id="PF01253">
    <property type="entry name" value="SUI1"/>
    <property type="match status" value="1"/>
</dbReference>
<dbReference type="InterPro" id="IPR005872">
    <property type="entry name" value="SUI1_arc_bac"/>
</dbReference>
<dbReference type="CDD" id="cd11567">
    <property type="entry name" value="YciH_like"/>
    <property type="match status" value="1"/>
</dbReference>
<dbReference type="AlphaFoldDB" id="A0A7W0HJ47"/>
<dbReference type="EMBL" id="JACDUS010000001">
    <property type="protein sequence ID" value="MBA2879696.1"/>
    <property type="molecule type" value="Genomic_DNA"/>
</dbReference>
<evidence type="ECO:0000259" key="4">
    <source>
        <dbReference type="PROSITE" id="PS50296"/>
    </source>
</evidence>
<comment type="caution">
    <text evidence="5">The sequence shown here is derived from an EMBL/GenBank/DDBJ whole genome shotgun (WGS) entry which is preliminary data.</text>
</comment>
<dbReference type="GO" id="GO:0003729">
    <property type="term" value="F:mRNA binding"/>
    <property type="evidence" value="ECO:0007669"/>
    <property type="project" value="TreeGrafter"/>
</dbReference>
<evidence type="ECO:0000256" key="3">
    <source>
        <dbReference type="ARBA" id="ARBA00022917"/>
    </source>
</evidence>
<feature type="domain" description="SUI1" evidence="4">
    <location>
        <begin position="50"/>
        <end position="113"/>
    </location>
</feature>
<dbReference type="PROSITE" id="PS50296">
    <property type="entry name" value="SUI1"/>
    <property type="match status" value="1"/>
</dbReference>
<dbReference type="PIRSF" id="PIRSF037511">
    <property type="entry name" value="Transl_init_SUI1_pro"/>
    <property type="match status" value="1"/>
</dbReference>
<evidence type="ECO:0000256" key="2">
    <source>
        <dbReference type="ARBA" id="ARBA00022845"/>
    </source>
</evidence>
<dbReference type="FunFam" id="3.30.780.10:FF:000002">
    <property type="entry name" value="Stress response translation initiation inhibitor"/>
    <property type="match status" value="1"/>
</dbReference>
<keyword evidence="6" id="KW-1185">Reference proteome</keyword>
<dbReference type="InterPro" id="IPR001950">
    <property type="entry name" value="SUI1"/>
</dbReference>